<feature type="transmembrane region" description="Helical" evidence="7">
    <location>
        <begin position="472"/>
        <end position="490"/>
    </location>
</feature>
<feature type="transmembrane region" description="Helical" evidence="7">
    <location>
        <begin position="7"/>
        <end position="30"/>
    </location>
</feature>
<keyword evidence="6 7" id="KW-0472">Membrane</keyword>
<dbReference type="EMBL" id="FZOS01000034">
    <property type="protein sequence ID" value="SNT04500.1"/>
    <property type="molecule type" value="Genomic_DNA"/>
</dbReference>
<feature type="transmembrane region" description="Helical" evidence="7">
    <location>
        <begin position="61"/>
        <end position="79"/>
    </location>
</feature>
<feature type="transmembrane region" description="Helical" evidence="7">
    <location>
        <begin position="365"/>
        <end position="388"/>
    </location>
</feature>
<feature type="transmembrane region" description="Helical" evidence="7">
    <location>
        <begin position="36"/>
        <end position="54"/>
    </location>
</feature>
<feature type="transmembrane region" description="Helical" evidence="7">
    <location>
        <begin position="446"/>
        <end position="465"/>
    </location>
</feature>
<dbReference type="GO" id="GO:0005886">
    <property type="term" value="C:plasma membrane"/>
    <property type="evidence" value="ECO:0007669"/>
    <property type="project" value="UniProtKB-SubCell"/>
</dbReference>
<evidence type="ECO:0000313" key="8">
    <source>
        <dbReference type="EMBL" id="SNT04500.1"/>
    </source>
</evidence>
<feature type="transmembrane region" description="Helical" evidence="7">
    <location>
        <begin position="140"/>
        <end position="159"/>
    </location>
</feature>
<reference evidence="9" key="1">
    <citation type="submission" date="2017-06" db="EMBL/GenBank/DDBJ databases">
        <authorList>
            <person name="Varghese N."/>
            <person name="Submissions S."/>
        </authorList>
    </citation>
    <scope>NUCLEOTIDE SEQUENCE [LARGE SCALE GENOMIC DNA]</scope>
    <source>
        <strain evidence="9">LNB2</strain>
    </source>
</reference>
<name>A0A239JF99_9SPHN</name>
<accession>A0A239JF99</accession>
<dbReference type="InterPro" id="IPR006726">
    <property type="entry name" value="PHBA_efflux_AaeB/fusaric-R"/>
</dbReference>
<dbReference type="RefSeq" id="WP_089220981.1">
    <property type="nucleotide sequence ID" value="NZ_FZOS01000034.1"/>
</dbReference>
<feature type="transmembrane region" description="Helical" evidence="7">
    <location>
        <begin position="394"/>
        <end position="411"/>
    </location>
</feature>
<evidence type="ECO:0000256" key="5">
    <source>
        <dbReference type="ARBA" id="ARBA00022989"/>
    </source>
</evidence>
<feature type="transmembrane region" description="Helical" evidence="7">
    <location>
        <begin position="109"/>
        <end position="128"/>
    </location>
</feature>
<proteinExistence type="predicted"/>
<keyword evidence="3" id="KW-1003">Cell membrane</keyword>
<evidence type="ECO:0000256" key="2">
    <source>
        <dbReference type="ARBA" id="ARBA00022448"/>
    </source>
</evidence>
<dbReference type="AlphaFoldDB" id="A0A239JF99"/>
<protein>
    <submittedName>
        <fullName evidence="8">Uncharacterized membrane protein YccC</fullName>
    </submittedName>
</protein>
<feature type="transmembrane region" description="Helical" evidence="7">
    <location>
        <begin position="85"/>
        <end position="102"/>
    </location>
</feature>
<sequence length="682" mass="73259">MTQKYGIAAALFSLKCFLAAMLALYVSLRIGLPRPYWSLTTAYIVAQPLAAAVLSKAVFRVIGTITGAMMAVIMVPRLVNAPELLTLAFAGWLGLCVFVSLMDRTPRSYMFVLAGYSACIIGLPSVGAPEEIFTIASLRVQEITIGILCASLVHGVLFPSSVTDLLMRRVEDILRDAERWSHDSLAQEPVPTLAKERQKLALDITELHQLSTHLPFETKRIAPRVRTVRALQDQLSMALPLAAAVDDRMTVLAREGTTLPPAIVELVDDVRAWLTAMPADRAERGASAAALHARCVALEPVVTGDMDWADAVRLSLLSRLADLIGVHRDCRDLRDQMETHSRHPVTPRVAELIEHRSGREMHRDYAGATRAALSAALTMIVGCALWIGSGWEDGATAVMLAGVFLALFASADDPVAPLKMFMTGTIIAILICGFYAFVILPRVDGFPLLAAVLAPALLIAGAFMAVPRHAALALATMMGLANPSLIAAQYDSEFAPYANGSLAQLLGIVLAIVMVRLLQSAGATGAIRRTVKAGWMDIASRANLAAPPDVRGWINRMLDRAALLAPRLAAQGNEPGSPVYDPLRDLRTGVAIGELRQLRIDLPVAEGAPITPVLRDVGAYYAALDPDQPRGPEAGLLAKIDHAMAALTANPMPDVRRSAALALVSLRRALFPEAPPYRRIAA</sequence>
<dbReference type="Pfam" id="PF04632">
    <property type="entry name" value="FUSC"/>
    <property type="match status" value="1"/>
</dbReference>
<dbReference type="Proteomes" id="UP000198281">
    <property type="component" value="Unassembled WGS sequence"/>
</dbReference>
<dbReference type="PANTHER" id="PTHR30509:SF9">
    <property type="entry name" value="MULTIDRUG RESISTANCE PROTEIN MDTO"/>
    <property type="match status" value="1"/>
</dbReference>
<evidence type="ECO:0000313" key="9">
    <source>
        <dbReference type="Proteomes" id="UP000198281"/>
    </source>
</evidence>
<gene>
    <name evidence="8" type="ORF">SAMN06295912_1349</name>
</gene>
<dbReference type="PANTHER" id="PTHR30509">
    <property type="entry name" value="P-HYDROXYBENZOIC ACID EFFLUX PUMP SUBUNIT-RELATED"/>
    <property type="match status" value="1"/>
</dbReference>
<feature type="transmembrane region" description="Helical" evidence="7">
    <location>
        <begin position="502"/>
        <end position="519"/>
    </location>
</feature>
<keyword evidence="2" id="KW-0813">Transport</keyword>
<dbReference type="OrthoDB" id="9807111at2"/>
<comment type="subcellular location">
    <subcellularLocation>
        <location evidence="1">Cell membrane</location>
        <topology evidence="1">Multi-pass membrane protein</topology>
    </subcellularLocation>
</comment>
<organism evidence="8 9">
    <name type="scientific">Edaphosphingomonas laterariae</name>
    <dbReference type="NCBI Taxonomy" id="861865"/>
    <lineage>
        <taxon>Bacteria</taxon>
        <taxon>Pseudomonadati</taxon>
        <taxon>Pseudomonadota</taxon>
        <taxon>Alphaproteobacteria</taxon>
        <taxon>Sphingomonadales</taxon>
        <taxon>Rhizorhabdaceae</taxon>
        <taxon>Edaphosphingomonas</taxon>
    </lineage>
</organism>
<feature type="transmembrane region" description="Helical" evidence="7">
    <location>
        <begin position="418"/>
        <end position="440"/>
    </location>
</feature>
<keyword evidence="5 7" id="KW-1133">Transmembrane helix</keyword>
<evidence type="ECO:0000256" key="7">
    <source>
        <dbReference type="SAM" id="Phobius"/>
    </source>
</evidence>
<evidence type="ECO:0000256" key="1">
    <source>
        <dbReference type="ARBA" id="ARBA00004651"/>
    </source>
</evidence>
<evidence type="ECO:0000256" key="4">
    <source>
        <dbReference type="ARBA" id="ARBA00022692"/>
    </source>
</evidence>
<keyword evidence="9" id="KW-1185">Reference proteome</keyword>
<evidence type="ECO:0000256" key="6">
    <source>
        <dbReference type="ARBA" id="ARBA00023136"/>
    </source>
</evidence>
<evidence type="ECO:0000256" key="3">
    <source>
        <dbReference type="ARBA" id="ARBA00022475"/>
    </source>
</evidence>
<keyword evidence="4 7" id="KW-0812">Transmembrane</keyword>
<dbReference type="GO" id="GO:0022857">
    <property type="term" value="F:transmembrane transporter activity"/>
    <property type="evidence" value="ECO:0007669"/>
    <property type="project" value="InterPro"/>
</dbReference>